<dbReference type="PANTHER" id="PTHR11071">
    <property type="entry name" value="PEPTIDYL-PROLYL CIS-TRANS ISOMERASE"/>
    <property type="match status" value="1"/>
</dbReference>
<dbReference type="PRINTS" id="PR00153">
    <property type="entry name" value="CSAPPISMRASE"/>
</dbReference>
<dbReference type="InterPro" id="IPR029000">
    <property type="entry name" value="Cyclophilin-like_dom_sf"/>
</dbReference>
<keyword evidence="3" id="KW-1185">Reference proteome</keyword>
<sequence length="411" mass="47627">MSDTEIRETKPVKFLIVGFITSEDFQKCRYAVTKLHKCFPKEFDVPDIRPLLDVEWNEFITKQQRRLGDGLWSIKNKVAVFKDNEIVGDFDDLIELIWKKRTFVFNENWYEIACKHVIEYLEEKTTNCRQLVYLSIAIDNHMIGSLLIELYNDLVPLACEIFFNRCKDSQGGYLGTPIHRIVEGSWIQCGGYDLTPVKIPCENYIIPHNRRGVISMCNNGRHKDNSTQFHIALDSLPWMDYKYVAFGQLIHGDDILKKIEEVPTYYQSPTKSIKIVKCGEFSATGEGKSDTKLFTLEELENYKEPVDILTYLRTYHEAVVTETDQVYVNILGAPDINLSCNTVWSEFKLMTGLYSLNTDLRMHLSFRKLVDNNNDMEASENYMCEPTYNGLIYKKSICYDDTEPSSSDLTL</sequence>
<evidence type="ECO:0000313" key="2">
    <source>
        <dbReference type="EMBL" id="KAF7278658.1"/>
    </source>
</evidence>
<protein>
    <recommendedName>
        <fullName evidence="1">PPIase cyclophilin-type domain-containing protein</fullName>
    </recommendedName>
</protein>
<dbReference type="GO" id="GO:0005737">
    <property type="term" value="C:cytoplasm"/>
    <property type="evidence" value="ECO:0007669"/>
    <property type="project" value="TreeGrafter"/>
</dbReference>
<name>A0A834IH43_RHYFE</name>
<accession>A0A834IH43</accession>
<dbReference type="EMBL" id="JAACXV010000393">
    <property type="protein sequence ID" value="KAF7278658.1"/>
    <property type="molecule type" value="Genomic_DNA"/>
</dbReference>
<dbReference type="Proteomes" id="UP000625711">
    <property type="component" value="Unassembled WGS sequence"/>
</dbReference>
<organism evidence="2 3">
    <name type="scientific">Rhynchophorus ferrugineus</name>
    <name type="common">Red palm weevil</name>
    <name type="synonym">Curculio ferrugineus</name>
    <dbReference type="NCBI Taxonomy" id="354439"/>
    <lineage>
        <taxon>Eukaryota</taxon>
        <taxon>Metazoa</taxon>
        <taxon>Ecdysozoa</taxon>
        <taxon>Arthropoda</taxon>
        <taxon>Hexapoda</taxon>
        <taxon>Insecta</taxon>
        <taxon>Pterygota</taxon>
        <taxon>Neoptera</taxon>
        <taxon>Endopterygota</taxon>
        <taxon>Coleoptera</taxon>
        <taxon>Polyphaga</taxon>
        <taxon>Cucujiformia</taxon>
        <taxon>Curculionidae</taxon>
        <taxon>Dryophthorinae</taxon>
        <taxon>Rhynchophorus</taxon>
    </lineage>
</organism>
<dbReference type="AlphaFoldDB" id="A0A834IH43"/>
<feature type="domain" description="PPIase cyclophilin-type" evidence="1">
    <location>
        <begin position="133"/>
        <end position="280"/>
    </location>
</feature>
<dbReference type="Gene3D" id="2.40.100.10">
    <property type="entry name" value="Cyclophilin-like"/>
    <property type="match status" value="1"/>
</dbReference>
<dbReference type="OrthoDB" id="408413at2759"/>
<dbReference type="PANTHER" id="PTHR11071:SF561">
    <property type="entry name" value="PEPTIDYL-PROLYL CIS-TRANS ISOMERASE D-RELATED"/>
    <property type="match status" value="1"/>
</dbReference>
<comment type="caution">
    <text evidence="2">The sequence shown here is derived from an EMBL/GenBank/DDBJ whole genome shotgun (WGS) entry which is preliminary data.</text>
</comment>
<dbReference type="SUPFAM" id="SSF50891">
    <property type="entry name" value="Cyclophilin-like"/>
    <property type="match status" value="1"/>
</dbReference>
<evidence type="ECO:0000313" key="3">
    <source>
        <dbReference type="Proteomes" id="UP000625711"/>
    </source>
</evidence>
<proteinExistence type="predicted"/>
<dbReference type="PROSITE" id="PS50072">
    <property type="entry name" value="CSA_PPIASE_2"/>
    <property type="match status" value="1"/>
</dbReference>
<gene>
    <name evidence="2" type="ORF">GWI33_008108</name>
</gene>
<reference evidence="2" key="1">
    <citation type="submission" date="2020-08" db="EMBL/GenBank/DDBJ databases">
        <title>Genome sequencing and assembly of the red palm weevil Rhynchophorus ferrugineus.</title>
        <authorList>
            <person name="Dias G.B."/>
            <person name="Bergman C.M."/>
            <person name="Manee M."/>
        </authorList>
    </citation>
    <scope>NUCLEOTIDE SEQUENCE</scope>
    <source>
        <strain evidence="2">AA-2017</strain>
        <tissue evidence="2">Whole larva</tissue>
    </source>
</reference>
<dbReference type="GO" id="GO:0003755">
    <property type="term" value="F:peptidyl-prolyl cis-trans isomerase activity"/>
    <property type="evidence" value="ECO:0007669"/>
    <property type="project" value="InterPro"/>
</dbReference>
<evidence type="ECO:0000259" key="1">
    <source>
        <dbReference type="PROSITE" id="PS50072"/>
    </source>
</evidence>
<dbReference type="InterPro" id="IPR002130">
    <property type="entry name" value="Cyclophilin-type_PPIase_dom"/>
</dbReference>
<dbReference type="Pfam" id="PF00160">
    <property type="entry name" value="Pro_isomerase"/>
    <property type="match status" value="1"/>
</dbReference>